<dbReference type="GO" id="GO:0008270">
    <property type="term" value="F:zinc ion binding"/>
    <property type="evidence" value="ECO:0007669"/>
    <property type="project" value="UniProtKB-KW"/>
</dbReference>
<evidence type="ECO:0000313" key="14">
    <source>
        <dbReference type="Proteomes" id="UP000038009"/>
    </source>
</evidence>
<feature type="transmembrane region" description="Helical" evidence="11">
    <location>
        <begin position="318"/>
        <end position="344"/>
    </location>
</feature>
<feature type="transmembrane region" description="Helical" evidence="11">
    <location>
        <begin position="511"/>
        <end position="530"/>
    </location>
</feature>
<keyword evidence="9 11" id="KW-0472">Membrane</keyword>
<name>A0A0N1PFJ7_LEPSE</name>
<dbReference type="AlphaFoldDB" id="A0A0N1PFJ7"/>
<keyword evidence="14" id="KW-1185">Reference proteome</keyword>
<evidence type="ECO:0000313" key="13">
    <source>
        <dbReference type="EMBL" id="KPI90364.1"/>
    </source>
</evidence>
<dbReference type="InterPro" id="IPR011016">
    <property type="entry name" value="Znf_RING-CH"/>
</dbReference>
<feature type="transmembrane region" description="Helical" evidence="11">
    <location>
        <begin position="252"/>
        <end position="272"/>
    </location>
</feature>
<feature type="region of interest" description="Disordered" evidence="10">
    <location>
        <begin position="1012"/>
        <end position="1042"/>
    </location>
</feature>
<feature type="transmembrane region" description="Helical" evidence="11">
    <location>
        <begin position="365"/>
        <end position="390"/>
    </location>
</feature>
<dbReference type="PROSITE" id="PS51292">
    <property type="entry name" value="ZF_RING_CH"/>
    <property type="match status" value="1"/>
</dbReference>
<dbReference type="OMA" id="CEGTMAY"/>
<dbReference type="CDD" id="cd16495">
    <property type="entry name" value="RING_CH-C4HC3_MARCH"/>
    <property type="match status" value="1"/>
</dbReference>
<feature type="domain" description="RING-CH-type" evidence="12">
    <location>
        <begin position="1"/>
        <end position="59"/>
    </location>
</feature>
<evidence type="ECO:0000256" key="2">
    <source>
        <dbReference type="ARBA" id="ARBA00022679"/>
    </source>
</evidence>
<proteinExistence type="predicted"/>
<keyword evidence="4" id="KW-0479">Metal-binding</keyword>
<feature type="transmembrane region" description="Helical" evidence="11">
    <location>
        <begin position="133"/>
        <end position="154"/>
    </location>
</feature>
<dbReference type="SUPFAM" id="SSF57850">
    <property type="entry name" value="RING/U-box"/>
    <property type="match status" value="1"/>
</dbReference>
<dbReference type="VEuPathDB" id="TriTrypDB:Lsey_0007_0770"/>
<keyword evidence="6" id="KW-0833">Ubl conjugation pathway</keyword>
<evidence type="ECO:0000256" key="11">
    <source>
        <dbReference type="SAM" id="Phobius"/>
    </source>
</evidence>
<comment type="caution">
    <text evidence="13">The sequence shown here is derived from an EMBL/GenBank/DDBJ whole genome shotgun (WGS) entry which is preliminary data.</text>
</comment>
<feature type="transmembrane region" description="Helical" evidence="11">
    <location>
        <begin position="801"/>
        <end position="821"/>
    </location>
</feature>
<evidence type="ECO:0000256" key="10">
    <source>
        <dbReference type="SAM" id="MobiDB-lite"/>
    </source>
</evidence>
<keyword evidence="8 11" id="KW-1133">Transmembrane helix</keyword>
<evidence type="ECO:0000256" key="5">
    <source>
        <dbReference type="ARBA" id="ARBA00022771"/>
    </source>
</evidence>
<feature type="transmembrane region" description="Helical" evidence="11">
    <location>
        <begin position="99"/>
        <end position="121"/>
    </location>
</feature>
<evidence type="ECO:0000256" key="1">
    <source>
        <dbReference type="ARBA" id="ARBA00004141"/>
    </source>
</evidence>
<protein>
    <recommendedName>
        <fullName evidence="12">RING-CH-type domain-containing protein</fullName>
    </recommendedName>
</protein>
<accession>A0A0N1PFJ7</accession>
<keyword evidence="7" id="KW-0862">Zinc</keyword>
<evidence type="ECO:0000256" key="3">
    <source>
        <dbReference type="ARBA" id="ARBA00022692"/>
    </source>
</evidence>
<evidence type="ECO:0000256" key="7">
    <source>
        <dbReference type="ARBA" id="ARBA00022833"/>
    </source>
</evidence>
<feature type="transmembrane region" description="Helical" evidence="11">
    <location>
        <begin position="550"/>
        <end position="577"/>
    </location>
</feature>
<gene>
    <name evidence="13" type="ORF">ABL78_0591</name>
</gene>
<dbReference type="PANTHER" id="PTHR46065:SF3">
    <property type="entry name" value="FI20425P1"/>
    <property type="match status" value="1"/>
</dbReference>
<evidence type="ECO:0000259" key="12">
    <source>
        <dbReference type="PROSITE" id="PS51292"/>
    </source>
</evidence>
<dbReference type="EMBL" id="LJSK01000007">
    <property type="protein sequence ID" value="KPI90364.1"/>
    <property type="molecule type" value="Genomic_DNA"/>
</dbReference>
<evidence type="ECO:0000256" key="8">
    <source>
        <dbReference type="ARBA" id="ARBA00022989"/>
    </source>
</evidence>
<comment type="subcellular location">
    <subcellularLocation>
        <location evidence="1">Membrane</location>
        <topology evidence="1">Multi-pass membrane protein</topology>
    </subcellularLocation>
</comment>
<dbReference type="GO" id="GO:0016740">
    <property type="term" value="F:transferase activity"/>
    <property type="evidence" value="ECO:0007669"/>
    <property type="project" value="UniProtKB-KW"/>
</dbReference>
<evidence type="ECO:0000256" key="4">
    <source>
        <dbReference type="ARBA" id="ARBA00022723"/>
    </source>
</evidence>
<feature type="transmembrane region" description="Helical" evidence="11">
    <location>
        <begin position="873"/>
        <end position="896"/>
    </location>
</feature>
<dbReference type="InterPro" id="IPR013083">
    <property type="entry name" value="Znf_RING/FYVE/PHD"/>
</dbReference>
<reference evidence="13 14" key="1">
    <citation type="journal article" date="2015" name="PLoS Pathog.">
        <title>Leptomonas seymouri: Adaptations to the Dixenous Life Cycle Analyzed by Genome Sequencing, Transcriptome Profiling and Co-infection with Leishmania donovani.</title>
        <authorList>
            <person name="Kraeva N."/>
            <person name="Butenko A."/>
            <person name="Hlavacova J."/>
            <person name="Kostygov A."/>
            <person name="Myskova J."/>
            <person name="Grybchuk D."/>
            <person name="Lestinova T."/>
            <person name="Votypka J."/>
            <person name="Volf P."/>
            <person name="Opperdoes F."/>
            <person name="Flegontov P."/>
            <person name="Lukes J."/>
            <person name="Yurchenko V."/>
        </authorList>
    </citation>
    <scope>NUCLEOTIDE SEQUENCE [LARGE SCALE GENOMIC DNA]</scope>
    <source>
        <strain evidence="13 14">ATCC 30220</strain>
    </source>
</reference>
<organism evidence="13 14">
    <name type="scientific">Leptomonas seymouri</name>
    <dbReference type="NCBI Taxonomy" id="5684"/>
    <lineage>
        <taxon>Eukaryota</taxon>
        <taxon>Discoba</taxon>
        <taxon>Euglenozoa</taxon>
        <taxon>Kinetoplastea</taxon>
        <taxon>Metakinetoplastina</taxon>
        <taxon>Trypanosomatida</taxon>
        <taxon>Trypanosomatidae</taxon>
        <taxon>Leishmaniinae</taxon>
        <taxon>Leptomonas</taxon>
    </lineage>
</organism>
<dbReference type="GO" id="GO:0016020">
    <property type="term" value="C:membrane"/>
    <property type="evidence" value="ECO:0007669"/>
    <property type="project" value="UniProtKB-SubCell"/>
</dbReference>
<dbReference type="OrthoDB" id="273089at2759"/>
<sequence length="1080" mass="119622">MEPSAAVVCRICQGEGEPFVRPCRCEGSMAHAHPYCLAEWIASRGRLSCEVCGTAYTFELSVKDAPLLYSVRGATEVVALFIKTQLRQLLVKIGVAGRIAGGLLALTLCTIAIWLCFWRCMARGGRNARSKQIPFLLLLPIGFLLNIVPGVLVVCYERFEEWAFVYEDAMENLPPVPPVPPPPEEPIDEAAAASLNWRFRRSNDSTSSPGLHRYVSTQQTDVSAGVVLQLLRKKISATKKSDQRRSLWSNSALRYIATFLLIQVAFAGSTLLGDTTLRSLAVLARLLCATCSRLEVVKNSVLRVPLEEALVETPLFSALYWCSAFVVGIATLLYPLQLAAAQLAGRRVKLARTLTLVYVFTRSALSIAIMVIIWAVVVPVVVYACLFPFFTEGDAAVIMAPKEAWNILRSEQLLPFTCRAASFSRSPPPARPLTQPLNILRALVVAVPDVWQGRAPPLFDPVSCVLEPQRVSPQGLLAQTFHFACFCGCVLLRVCTLATWLTLVSTLRATFLWLLSGAFAVLYPYTSLAGCLHNQHEFFNFFAHLRGRGFWRVVAEIPVFVALYTTTIGFASFTVLYRHSPDAFPRSASYLPLYNFTSHFSECDFVYSWYRIIKATHTGLQTRVQRFFLSRGAPPFEGRLAVQGDELVERAACGVCLLCANVLIGVLIERLSWISWFPLLGFLLNLVCLFWTGVDVGGGFPRIRRRLDGWCMQATMLCFYGTWVTLKEGDLCEFKKISRVRSNAIVFSLLRQSFEESDVRLLTLLTELLDRHHMETVVCSRELLHRVTSHTLAHVVTYPRIAVVALLTLLAPLGLCSAWRMDFVTRLSTDYISLPLWFSLLIRWTIGALAGCAWCLAEGLVLHTALFQRSLEFLPQFILGTLSLEAVHAVVIPLAIHCGAVRFGIAMLEYFSYSALATAYATLPLMAGVVLVLLSVVKGWVSNRLWRVGRHVVLRGQPHGRQAAPRADFVPPPVIHPQRQQVLHQQHPLVEPAPVLHDVAVAAAAGIADESEDEGPHAVPLAEPILPPPPPPPNALPQPSQKSSFLCRFQERIARWAASEGATDVVLVDYECPPSSLVSP</sequence>
<dbReference type="Pfam" id="PF12906">
    <property type="entry name" value="RINGv"/>
    <property type="match status" value="1"/>
</dbReference>
<evidence type="ECO:0000256" key="9">
    <source>
        <dbReference type="ARBA" id="ARBA00023136"/>
    </source>
</evidence>
<keyword evidence="2" id="KW-0808">Transferase</keyword>
<feature type="transmembrane region" description="Helical" evidence="11">
    <location>
        <begin position="481"/>
        <end position="504"/>
    </location>
</feature>
<dbReference type="Proteomes" id="UP000038009">
    <property type="component" value="Unassembled WGS sequence"/>
</dbReference>
<feature type="compositionally biased region" description="Pro residues" evidence="10">
    <location>
        <begin position="1025"/>
        <end position="1036"/>
    </location>
</feature>
<feature type="transmembrane region" description="Helical" evidence="11">
    <location>
        <begin position="916"/>
        <end position="937"/>
    </location>
</feature>
<dbReference type="PANTHER" id="PTHR46065">
    <property type="entry name" value="E3 UBIQUITIN-PROTEIN LIGASE MARCH 2/3 FAMILY MEMBER"/>
    <property type="match status" value="1"/>
</dbReference>
<keyword evidence="5" id="KW-0863">Zinc-finger</keyword>
<evidence type="ECO:0000256" key="6">
    <source>
        <dbReference type="ARBA" id="ARBA00022786"/>
    </source>
</evidence>
<feature type="transmembrane region" description="Helical" evidence="11">
    <location>
        <begin position="647"/>
        <end position="668"/>
    </location>
</feature>
<feature type="transmembrane region" description="Helical" evidence="11">
    <location>
        <begin position="674"/>
        <end position="696"/>
    </location>
</feature>
<dbReference type="Gene3D" id="3.30.40.10">
    <property type="entry name" value="Zinc/RING finger domain, C3HC4 (zinc finger)"/>
    <property type="match status" value="1"/>
</dbReference>
<dbReference type="SMART" id="SM00744">
    <property type="entry name" value="RINGv"/>
    <property type="match status" value="1"/>
</dbReference>
<feature type="transmembrane region" description="Helical" evidence="11">
    <location>
        <begin position="841"/>
        <end position="861"/>
    </location>
</feature>
<keyword evidence="3 11" id="KW-0812">Transmembrane</keyword>